<comment type="similarity">
    <text evidence="1">Belongs to the UreD family.</text>
</comment>
<keyword evidence="4" id="KW-1185">Reference proteome</keyword>
<evidence type="ECO:0000256" key="2">
    <source>
        <dbReference type="ARBA" id="ARBA00023186"/>
    </source>
</evidence>
<dbReference type="Pfam" id="PF01774">
    <property type="entry name" value="UreD"/>
    <property type="match status" value="1"/>
</dbReference>
<gene>
    <name evidence="3" type="ORF">SEPCBS119000_000311</name>
</gene>
<keyword evidence="2" id="KW-0143">Chaperone</keyword>
<sequence length="379" mass="40190">MVISPFPPSAATPGDGRIVACLTPNGEPGLAVVSYQYPLKLIAPPTAAGLGTLGRAAAGEVEERKGDDVTRRRSALVFLLSYGGGLVAGDQVNLAIEVQRNARLSLVTQGTTKVFKATGDGRAAPVTVPTRQNLTMAVAAGAGLCLLPDPVQPFAESLYEQVQIVRLDEKGRGSLPSLCLLDWVTQGRAARAENWSFTSWKGRNEVWIETGGDNGTPPRNRLLVRDSVMLAAGYLDGGSLSETVLCDSLQGLAVYGTLLLRGPMVDALGRFFMSEFDALPRLGGRDFRDANDADDANNADVSIPAAIGTPLSLKAWQAERLRLERMHGVLWSAAAVRGCVVVKFGARSVEGGRLWIGAMLQREGSVAAAFGDEALMCVR</sequence>
<dbReference type="Proteomes" id="UP001642502">
    <property type="component" value="Unassembled WGS sequence"/>
</dbReference>
<evidence type="ECO:0008006" key="5">
    <source>
        <dbReference type="Google" id="ProtNLM"/>
    </source>
</evidence>
<reference evidence="3 4" key="1">
    <citation type="submission" date="2024-01" db="EMBL/GenBank/DDBJ databases">
        <authorList>
            <person name="Allen C."/>
            <person name="Tagirdzhanova G."/>
        </authorList>
    </citation>
    <scope>NUCLEOTIDE SEQUENCE [LARGE SCALE GENOMIC DNA]</scope>
    <source>
        <strain evidence="3 4">CBS 119000</strain>
    </source>
</reference>
<evidence type="ECO:0000313" key="4">
    <source>
        <dbReference type="Proteomes" id="UP001642502"/>
    </source>
</evidence>
<dbReference type="InterPro" id="IPR002669">
    <property type="entry name" value="UreD"/>
</dbReference>
<name>A0ABP0D853_9PEZI</name>
<dbReference type="PANTHER" id="PTHR33643">
    <property type="entry name" value="UREASE ACCESSORY PROTEIN D"/>
    <property type="match status" value="1"/>
</dbReference>
<evidence type="ECO:0000313" key="3">
    <source>
        <dbReference type="EMBL" id="CAK7263101.1"/>
    </source>
</evidence>
<proteinExistence type="inferred from homology"/>
<accession>A0ABP0D853</accession>
<organism evidence="3 4">
    <name type="scientific">Sporothrix epigloea</name>
    <dbReference type="NCBI Taxonomy" id="1892477"/>
    <lineage>
        <taxon>Eukaryota</taxon>
        <taxon>Fungi</taxon>
        <taxon>Dikarya</taxon>
        <taxon>Ascomycota</taxon>
        <taxon>Pezizomycotina</taxon>
        <taxon>Sordariomycetes</taxon>
        <taxon>Sordariomycetidae</taxon>
        <taxon>Ophiostomatales</taxon>
        <taxon>Ophiostomataceae</taxon>
        <taxon>Sporothrix</taxon>
    </lineage>
</organism>
<evidence type="ECO:0000256" key="1">
    <source>
        <dbReference type="ARBA" id="ARBA00007177"/>
    </source>
</evidence>
<dbReference type="EMBL" id="CAWUON010000002">
    <property type="protein sequence ID" value="CAK7263101.1"/>
    <property type="molecule type" value="Genomic_DNA"/>
</dbReference>
<dbReference type="HAMAP" id="MF_01384">
    <property type="entry name" value="UreD"/>
    <property type="match status" value="1"/>
</dbReference>
<protein>
    <recommendedName>
        <fullName evidence="5">Urease accessory protein</fullName>
    </recommendedName>
</protein>
<dbReference type="PANTHER" id="PTHR33643:SF1">
    <property type="entry name" value="UREASE ACCESSORY PROTEIN D"/>
    <property type="match status" value="1"/>
</dbReference>
<comment type="caution">
    <text evidence="3">The sequence shown here is derived from an EMBL/GenBank/DDBJ whole genome shotgun (WGS) entry which is preliminary data.</text>
</comment>